<protein>
    <submittedName>
        <fullName evidence="1">Uncharacterized protein</fullName>
    </submittedName>
</protein>
<dbReference type="OrthoDB" id="2748701at2759"/>
<dbReference type="RefSeq" id="XP_027608207.1">
    <property type="nucleotide sequence ID" value="XM_027752406.1"/>
</dbReference>
<sequence length="239" mass="27672">MRIERGSVHRDMLGARAQYAPPSHRPRLRRIHLACKLPFFSATGSTQNLQKFLQVASSNVTHLRITVLPPLWHMHVAKTVFDDCVELEFLEDRLRECVTWSSGVYPNAGPEELPMPRILPDSLQVFALQPPPFVSGRNEPVQRTCLEEQELSELYSAMEQAAGGHFVYIPSHNWGPCDAEADWLDRICGRPGCWKDREDGKTRLSLDMREQRPQEEDIPRHWLRRKFLYMKAMLKKLKS</sequence>
<evidence type="ECO:0000313" key="1">
    <source>
        <dbReference type="EMBL" id="GBE77294.1"/>
    </source>
</evidence>
<reference evidence="1 2" key="1">
    <citation type="journal article" date="2018" name="Sci. Rep.">
        <title>Genome sequence of the cauliflower mushroom Sparassis crispa (Hanabiratake) and its association with beneficial usage.</title>
        <authorList>
            <person name="Kiyama R."/>
            <person name="Furutani Y."/>
            <person name="Kawaguchi K."/>
            <person name="Nakanishi T."/>
        </authorList>
    </citation>
    <scope>NUCLEOTIDE SEQUENCE [LARGE SCALE GENOMIC DNA]</scope>
</reference>
<dbReference type="AlphaFoldDB" id="A0A401G559"/>
<proteinExistence type="predicted"/>
<dbReference type="EMBL" id="BFAD01000001">
    <property type="protein sequence ID" value="GBE77294.1"/>
    <property type="molecule type" value="Genomic_DNA"/>
</dbReference>
<dbReference type="Proteomes" id="UP000287166">
    <property type="component" value="Unassembled WGS sequence"/>
</dbReference>
<name>A0A401G559_9APHY</name>
<evidence type="ECO:0000313" key="2">
    <source>
        <dbReference type="Proteomes" id="UP000287166"/>
    </source>
</evidence>
<organism evidence="1 2">
    <name type="scientific">Sparassis crispa</name>
    <dbReference type="NCBI Taxonomy" id="139825"/>
    <lineage>
        <taxon>Eukaryota</taxon>
        <taxon>Fungi</taxon>
        <taxon>Dikarya</taxon>
        <taxon>Basidiomycota</taxon>
        <taxon>Agaricomycotina</taxon>
        <taxon>Agaricomycetes</taxon>
        <taxon>Polyporales</taxon>
        <taxon>Sparassidaceae</taxon>
        <taxon>Sparassis</taxon>
    </lineage>
</organism>
<comment type="caution">
    <text evidence="1">The sequence shown here is derived from an EMBL/GenBank/DDBJ whole genome shotgun (WGS) entry which is preliminary data.</text>
</comment>
<gene>
    <name evidence="1" type="ORF">SCP_0101670</name>
</gene>
<dbReference type="GeneID" id="38774211"/>
<keyword evidence="2" id="KW-1185">Reference proteome</keyword>
<accession>A0A401G559</accession>
<dbReference type="InParanoid" id="A0A401G559"/>